<comment type="caution">
    <text evidence="3">The sequence shown here is derived from an EMBL/GenBank/DDBJ whole genome shotgun (WGS) entry which is preliminary data.</text>
</comment>
<feature type="region of interest" description="Disordered" evidence="1">
    <location>
        <begin position="183"/>
        <end position="205"/>
    </location>
</feature>
<feature type="compositionally biased region" description="Gly residues" evidence="1">
    <location>
        <begin position="92"/>
        <end position="103"/>
    </location>
</feature>
<accession>A0AAV7XK56</accession>
<name>A0AAV7XK56_9NEOP</name>
<dbReference type="PANTHER" id="PTHR35578:SF6">
    <property type="entry name" value="PROLINE-RICH TRANSMEMBRANE PROTEIN 4"/>
    <property type="match status" value="1"/>
</dbReference>
<dbReference type="EMBL" id="JAPTSV010000008">
    <property type="protein sequence ID" value="KAJ1524829.1"/>
    <property type="molecule type" value="Genomic_DNA"/>
</dbReference>
<feature type="compositionally biased region" description="Basic residues" evidence="1">
    <location>
        <begin position="571"/>
        <end position="580"/>
    </location>
</feature>
<evidence type="ECO:0000313" key="3">
    <source>
        <dbReference type="EMBL" id="KAJ1524829.1"/>
    </source>
</evidence>
<evidence type="ECO:0000256" key="1">
    <source>
        <dbReference type="SAM" id="MobiDB-lite"/>
    </source>
</evidence>
<keyword evidence="2" id="KW-0472">Membrane</keyword>
<feature type="transmembrane region" description="Helical" evidence="2">
    <location>
        <begin position="152"/>
        <end position="172"/>
    </location>
</feature>
<keyword evidence="2" id="KW-1133">Transmembrane helix</keyword>
<feature type="region of interest" description="Disordered" evidence="1">
    <location>
        <begin position="507"/>
        <end position="606"/>
    </location>
</feature>
<feature type="compositionally biased region" description="Basic residues" evidence="1">
    <location>
        <begin position="717"/>
        <end position="731"/>
    </location>
</feature>
<dbReference type="PANTHER" id="PTHR35578">
    <property type="entry name" value="PROLINE-RICH TRANSMEMBRANE PROTEIN 4-RELATED"/>
    <property type="match status" value="1"/>
</dbReference>
<protein>
    <submittedName>
        <fullName evidence="3">Uncharacterized protein</fullName>
    </submittedName>
</protein>
<dbReference type="InterPro" id="IPR052836">
    <property type="entry name" value="PRRT_domain-containing"/>
</dbReference>
<feature type="transmembrane region" description="Helical" evidence="2">
    <location>
        <begin position="352"/>
        <end position="372"/>
    </location>
</feature>
<feature type="compositionally biased region" description="Basic residues" evidence="1">
    <location>
        <begin position="767"/>
        <end position="778"/>
    </location>
</feature>
<sequence>MGCHLYLSRDTTCEKIKGVVAWLSAASVDAVGALASPYARRTSNVIDIEKGKKVTLRKLFPKVLCGLVCERVFVRQVLVDTSPPSSVVRQGAGPGGEPSGGPVAGAAGGEWHLAWTAQVYGLGTMWGVLAVLCLLAAIVVDSRTRLVPRVHFTMLLALLLALAAANAASLFYDVLYHDQLQQQHHRGREDGPPPPPQPPAAASGGVTRVPQMLADLALPFLPAAFSVFFFVVLRVNHIPCGSSGVPQTPVFLVLLFLFLATTMSLEVASCAVAGASGGGSAWGGAGVGGGCGGGGMRSAARGLSAAVAALLGLSYTAVFRPLRRAAAKKQAEQMRAAYTAFRRLPAPALPRVVNALLACALLLMALAAMAAYRVMEATVLGSSADWRLPPWWYLRLAEHAGSLLVGFLLLWCATRGPSRGSDERSNSSRSSRGTPGALSLVSCTGRRFLFDCPSTGSEENKTSEDNTYPAVCASNHAILNYTQHTGNKLYDDSFPLANLHPAQALPLNSSGDDFGSVPPKRAARGHGANGGVAKAGTLGPYSKASRRAAAPGPGHHTLGPGGQLRGSRTTGRTRKARRQAHHQDSSAHGAHQVYSNCPQDDEYDFEQPVDLDGMADEFTVFKQYASTGSSESADNYDVPMLVSAASGPAGPAEAKRHRRRERADAHHRGRHNGVPPASNGPADSLSPASPSDFSDCDRLSSNRSSYDEGAPMAVRGHANHHGGHYRGKKHQHLYDASEDDVTPDSAVVADITASPRVGSGTLGDRRAGKRLGRRHQQHQHVSQESPSSPELHDNVWSPQ</sequence>
<feature type="transmembrane region" description="Helical" evidence="2">
    <location>
        <begin position="302"/>
        <end position="319"/>
    </location>
</feature>
<feature type="compositionally biased region" description="Low complexity" evidence="1">
    <location>
        <begin position="681"/>
        <end position="693"/>
    </location>
</feature>
<dbReference type="AlphaFoldDB" id="A0AAV7XK56"/>
<feature type="compositionally biased region" description="Polar residues" evidence="1">
    <location>
        <begin position="779"/>
        <end position="788"/>
    </location>
</feature>
<dbReference type="Proteomes" id="UP001075354">
    <property type="component" value="Chromosome 8"/>
</dbReference>
<keyword evidence="4" id="KW-1185">Reference proteome</keyword>
<proteinExistence type="predicted"/>
<evidence type="ECO:0000256" key="2">
    <source>
        <dbReference type="SAM" id="Phobius"/>
    </source>
</evidence>
<evidence type="ECO:0000313" key="4">
    <source>
        <dbReference type="Proteomes" id="UP001075354"/>
    </source>
</evidence>
<feature type="transmembrane region" description="Helical" evidence="2">
    <location>
        <begin position="119"/>
        <end position="140"/>
    </location>
</feature>
<feature type="transmembrane region" description="Helical" evidence="2">
    <location>
        <begin position="216"/>
        <end position="236"/>
    </location>
</feature>
<feature type="region of interest" description="Disordered" evidence="1">
    <location>
        <begin position="83"/>
        <end position="103"/>
    </location>
</feature>
<feature type="compositionally biased region" description="Low complexity" evidence="1">
    <location>
        <begin position="548"/>
        <end position="558"/>
    </location>
</feature>
<reference evidence="3" key="1">
    <citation type="submission" date="2022-12" db="EMBL/GenBank/DDBJ databases">
        <title>Chromosome-level genome assembly of the bean flower thrips Megalurothrips usitatus.</title>
        <authorList>
            <person name="Ma L."/>
            <person name="Liu Q."/>
            <person name="Li H."/>
            <person name="Cai W."/>
        </authorList>
    </citation>
    <scope>NUCLEOTIDE SEQUENCE</scope>
    <source>
        <strain evidence="3">Cailab_2022a</strain>
    </source>
</reference>
<gene>
    <name evidence="3" type="ORF">ONE63_009699</name>
</gene>
<feature type="compositionally biased region" description="Low complexity" evidence="1">
    <location>
        <begin position="643"/>
        <end position="652"/>
    </location>
</feature>
<feature type="region of interest" description="Disordered" evidence="1">
    <location>
        <begin position="417"/>
        <end position="438"/>
    </location>
</feature>
<keyword evidence="2" id="KW-0812">Transmembrane</keyword>
<feature type="region of interest" description="Disordered" evidence="1">
    <location>
        <begin position="641"/>
        <end position="799"/>
    </location>
</feature>
<organism evidence="3 4">
    <name type="scientific">Megalurothrips usitatus</name>
    <name type="common">bean blossom thrips</name>
    <dbReference type="NCBI Taxonomy" id="439358"/>
    <lineage>
        <taxon>Eukaryota</taxon>
        <taxon>Metazoa</taxon>
        <taxon>Ecdysozoa</taxon>
        <taxon>Arthropoda</taxon>
        <taxon>Hexapoda</taxon>
        <taxon>Insecta</taxon>
        <taxon>Pterygota</taxon>
        <taxon>Neoptera</taxon>
        <taxon>Paraneoptera</taxon>
        <taxon>Thysanoptera</taxon>
        <taxon>Terebrantia</taxon>
        <taxon>Thripoidea</taxon>
        <taxon>Thripidae</taxon>
        <taxon>Megalurothrips</taxon>
    </lineage>
</organism>
<feature type="transmembrane region" description="Helical" evidence="2">
    <location>
        <begin position="248"/>
        <end position="274"/>
    </location>
</feature>